<dbReference type="InterPro" id="IPR058532">
    <property type="entry name" value="YjbR/MT2646/Rv2570-like"/>
</dbReference>
<dbReference type="InterPro" id="IPR007351">
    <property type="entry name" value="YjbR"/>
</dbReference>
<dbReference type="RefSeq" id="WP_021618100.1">
    <property type="nucleotide sequence ID" value="NZ_PKGU01000002.1"/>
</dbReference>
<gene>
    <name evidence="1" type="ORF">CYJ32_03995</name>
</gene>
<dbReference type="Proteomes" id="UP000242263">
    <property type="component" value="Unassembled WGS sequence"/>
</dbReference>
<organism evidence="1 2">
    <name type="scientific">Alloscardovia omnicolens</name>
    <dbReference type="NCBI Taxonomy" id="419015"/>
    <lineage>
        <taxon>Bacteria</taxon>
        <taxon>Bacillati</taxon>
        <taxon>Actinomycetota</taxon>
        <taxon>Actinomycetes</taxon>
        <taxon>Bifidobacteriales</taxon>
        <taxon>Bifidobacteriaceae</taxon>
        <taxon>Alloscardovia</taxon>
    </lineage>
</organism>
<reference evidence="1 2" key="1">
    <citation type="submission" date="2017-12" db="EMBL/GenBank/DDBJ databases">
        <title>Phylogenetic diversity of female urinary microbiome.</title>
        <authorList>
            <person name="Thomas-White K."/>
            <person name="Wolfe A.J."/>
        </authorList>
    </citation>
    <scope>NUCLEOTIDE SEQUENCE [LARGE SCALE GENOMIC DNA]</scope>
    <source>
        <strain evidence="1 2">UMB0064</strain>
    </source>
</reference>
<name>A0A2I1M5Y0_9BIFI</name>
<dbReference type="AlphaFoldDB" id="A0A2I1M5Y0"/>
<evidence type="ECO:0000313" key="2">
    <source>
        <dbReference type="Proteomes" id="UP000242263"/>
    </source>
</evidence>
<protein>
    <recommendedName>
        <fullName evidence="3">MmcQ/YjbR family DNA-binding protein</fullName>
    </recommendedName>
</protein>
<accession>A0A2I1M5Y0</accession>
<dbReference type="Gene3D" id="3.90.1150.30">
    <property type="match status" value="1"/>
</dbReference>
<dbReference type="SUPFAM" id="SSF142906">
    <property type="entry name" value="YjbR-like"/>
    <property type="match status" value="1"/>
</dbReference>
<dbReference type="PANTHER" id="PTHR35145:SF1">
    <property type="entry name" value="CYTOPLASMIC PROTEIN"/>
    <property type="match status" value="1"/>
</dbReference>
<evidence type="ECO:0000313" key="1">
    <source>
        <dbReference type="EMBL" id="PKZ15536.1"/>
    </source>
</evidence>
<evidence type="ECO:0008006" key="3">
    <source>
        <dbReference type="Google" id="ProtNLM"/>
    </source>
</evidence>
<comment type="caution">
    <text evidence="1">The sequence shown here is derived from an EMBL/GenBank/DDBJ whole genome shotgun (WGS) entry which is preliminary data.</text>
</comment>
<proteinExistence type="predicted"/>
<dbReference type="Pfam" id="PF04237">
    <property type="entry name" value="YjbR"/>
    <property type="match status" value="1"/>
</dbReference>
<dbReference type="PANTHER" id="PTHR35145">
    <property type="entry name" value="CYTOPLASMIC PROTEIN-RELATED"/>
    <property type="match status" value="1"/>
</dbReference>
<dbReference type="EMBL" id="PKGU01000002">
    <property type="protein sequence ID" value="PKZ15536.1"/>
    <property type="molecule type" value="Genomic_DNA"/>
</dbReference>
<sequence length="132" mass="14988">MALLCWDKMMARFTSSRAVLDFVRDYYDCIVDYPWASHPSFAVIRHTDTKTWFGLAMTLSEHTLGISDSENMIDVLNLKASPFDVDFFQSQLGFAPAYHMNKTHWISVILDGTVPDEQIESMIATSAALTTR</sequence>
<dbReference type="InterPro" id="IPR038056">
    <property type="entry name" value="YjbR-like_sf"/>
</dbReference>